<dbReference type="Proteomes" id="UP000059680">
    <property type="component" value="Chromosome 11"/>
</dbReference>
<evidence type="ECO:0000313" key="2">
    <source>
        <dbReference type="Proteomes" id="UP000059680"/>
    </source>
</evidence>
<dbReference type="AlphaFoldDB" id="A0A0P0XXX1"/>
<dbReference type="EMBL" id="AP014967">
    <property type="protein sequence ID" value="BAT12335.1"/>
    <property type="molecule type" value="Genomic_DNA"/>
</dbReference>
<dbReference type="PaxDb" id="39947-A0A0P0XXX1"/>
<name>A0A0P0XXX1_ORYSJ</name>
<dbReference type="Gramene" id="Os11t0107850-00">
    <property type="protein sequence ID" value="Os11t0107850-00"/>
    <property type="gene ID" value="Os11g0107850"/>
</dbReference>
<proteinExistence type="predicted"/>
<reference evidence="1 2" key="2">
    <citation type="journal article" date="2013" name="Plant Cell Physiol.">
        <title>Rice Annotation Project Database (RAP-DB): an integrative and interactive database for rice genomics.</title>
        <authorList>
            <person name="Sakai H."/>
            <person name="Lee S.S."/>
            <person name="Tanaka T."/>
            <person name="Numa H."/>
            <person name="Kim J."/>
            <person name="Kawahara Y."/>
            <person name="Wakimoto H."/>
            <person name="Yang C.C."/>
            <person name="Iwamoto M."/>
            <person name="Abe T."/>
            <person name="Yamada Y."/>
            <person name="Muto A."/>
            <person name="Inokuchi H."/>
            <person name="Ikemura T."/>
            <person name="Matsumoto T."/>
            <person name="Sasaki T."/>
            <person name="Itoh T."/>
        </authorList>
    </citation>
    <scope>NUCLEOTIDE SEQUENCE [LARGE SCALE GENOMIC DNA]</scope>
    <source>
        <strain evidence="2">cv. Nipponbare</strain>
    </source>
</reference>
<gene>
    <name evidence="1" type="ordered locus">Os11g0107850</name>
    <name evidence="1" type="ORF">OSNPB_110107850</name>
</gene>
<sequence>MRRERPKSAILGLEWSSRRTLLAVRLPWTMVMSSWRKARPRAVPLAIVIRVSQLIGVSIDRVLTVEELGEAAVGHEVEDEELLALGSEVVGPERQQVGVADLAQHRRLGLEILVSLGDLLPQPLHRHKAAVLQRRLVHRPVRALPHYLRRRTQQVVRR</sequence>
<dbReference type="InParanoid" id="A0A0P0XXX1"/>
<keyword evidence="2" id="KW-1185">Reference proteome</keyword>
<feature type="non-terminal residue" evidence="1">
    <location>
        <position position="1"/>
    </location>
</feature>
<evidence type="ECO:0000313" key="1">
    <source>
        <dbReference type="EMBL" id="BAT12335.1"/>
    </source>
</evidence>
<reference evidence="2" key="1">
    <citation type="journal article" date="2005" name="Nature">
        <title>The map-based sequence of the rice genome.</title>
        <authorList>
            <consortium name="International rice genome sequencing project (IRGSP)"/>
            <person name="Matsumoto T."/>
            <person name="Wu J."/>
            <person name="Kanamori H."/>
            <person name="Katayose Y."/>
            <person name="Fujisawa M."/>
            <person name="Namiki N."/>
            <person name="Mizuno H."/>
            <person name="Yamamoto K."/>
            <person name="Antonio B.A."/>
            <person name="Baba T."/>
            <person name="Sakata K."/>
            <person name="Nagamura Y."/>
            <person name="Aoki H."/>
            <person name="Arikawa K."/>
            <person name="Arita K."/>
            <person name="Bito T."/>
            <person name="Chiden Y."/>
            <person name="Fujitsuka N."/>
            <person name="Fukunaka R."/>
            <person name="Hamada M."/>
            <person name="Harada C."/>
            <person name="Hayashi A."/>
            <person name="Hijishita S."/>
            <person name="Honda M."/>
            <person name="Hosokawa S."/>
            <person name="Ichikawa Y."/>
            <person name="Idonuma A."/>
            <person name="Iijima M."/>
            <person name="Ikeda M."/>
            <person name="Ikeno M."/>
            <person name="Ito K."/>
            <person name="Ito S."/>
            <person name="Ito T."/>
            <person name="Ito Y."/>
            <person name="Ito Y."/>
            <person name="Iwabuchi A."/>
            <person name="Kamiya K."/>
            <person name="Karasawa W."/>
            <person name="Kurita K."/>
            <person name="Katagiri S."/>
            <person name="Kikuta A."/>
            <person name="Kobayashi H."/>
            <person name="Kobayashi N."/>
            <person name="Machita K."/>
            <person name="Maehara T."/>
            <person name="Masukawa M."/>
            <person name="Mizubayashi T."/>
            <person name="Mukai Y."/>
            <person name="Nagasaki H."/>
            <person name="Nagata Y."/>
            <person name="Naito S."/>
            <person name="Nakashima M."/>
            <person name="Nakama Y."/>
            <person name="Nakamichi Y."/>
            <person name="Nakamura M."/>
            <person name="Meguro A."/>
            <person name="Negishi M."/>
            <person name="Ohta I."/>
            <person name="Ohta T."/>
            <person name="Okamoto M."/>
            <person name="Ono N."/>
            <person name="Saji S."/>
            <person name="Sakaguchi M."/>
            <person name="Sakai K."/>
            <person name="Shibata M."/>
            <person name="Shimokawa T."/>
            <person name="Song J."/>
            <person name="Takazaki Y."/>
            <person name="Terasawa K."/>
            <person name="Tsugane M."/>
            <person name="Tsuji K."/>
            <person name="Ueda S."/>
            <person name="Waki K."/>
            <person name="Yamagata H."/>
            <person name="Yamamoto M."/>
            <person name="Yamamoto S."/>
            <person name="Yamane H."/>
            <person name="Yoshiki S."/>
            <person name="Yoshihara R."/>
            <person name="Yukawa K."/>
            <person name="Zhong H."/>
            <person name="Yano M."/>
            <person name="Yuan Q."/>
            <person name="Ouyang S."/>
            <person name="Liu J."/>
            <person name="Jones K.M."/>
            <person name="Gansberger K."/>
            <person name="Moffat K."/>
            <person name="Hill J."/>
            <person name="Bera J."/>
            <person name="Fadrosh D."/>
            <person name="Jin S."/>
            <person name="Johri S."/>
            <person name="Kim M."/>
            <person name="Overton L."/>
            <person name="Reardon M."/>
            <person name="Tsitrin T."/>
            <person name="Vuong H."/>
            <person name="Weaver B."/>
            <person name="Ciecko A."/>
            <person name="Tallon L."/>
            <person name="Jackson J."/>
            <person name="Pai G."/>
            <person name="Aken S.V."/>
            <person name="Utterback T."/>
            <person name="Reidmuller S."/>
            <person name="Feldblyum T."/>
            <person name="Hsiao J."/>
            <person name="Zismann V."/>
            <person name="Iobst S."/>
            <person name="de Vazeille A.R."/>
            <person name="Buell C.R."/>
            <person name="Ying K."/>
            <person name="Li Y."/>
            <person name="Lu T."/>
            <person name="Huang Y."/>
            <person name="Zhao Q."/>
            <person name="Feng Q."/>
            <person name="Zhang L."/>
            <person name="Zhu J."/>
            <person name="Weng Q."/>
            <person name="Mu J."/>
            <person name="Lu Y."/>
            <person name="Fan D."/>
            <person name="Liu Y."/>
            <person name="Guan J."/>
            <person name="Zhang Y."/>
            <person name="Yu S."/>
            <person name="Liu X."/>
            <person name="Zhang Y."/>
            <person name="Hong G."/>
            <person name="Han B."/>
            <person name="Choisne N."/>
            <person name="Demange N."/>
            <person name="Orjeda G."/>
            <person name="Samain S."/>
            <person name="Cattolico L."/>
            <person name="Pelletier E."/>
            <person name="Couloux A."/>
            <person name="Segurens B."/>
            <person name="Wincker P."/>
            <person name="D'Hont A."/>
            <person name="Scarpelli C."/>
            <person name="Weissenbach J."/>
            <person name="Salanoubat M."/>
            <person name="Quetier F."/>
            <person name="Yu Y."/>
            <person name="Kim H.R."/>
            <person name="Rambo T."/>
            <person name="Currie J."/>
            <person name="Collura K."/>
            <person name="Luo M."/>
            <person name="Yang T."/>
            <person name="Ammiraju J.S.S."/>
            <person name="Engler F."/>
            <person name="Soderlund C."/>
            <person name="Wing R.A."/>
            <person name="Palmer L.E."/>
            <person name="de la Bastide M."/>
            <person name="Spiegel L."/>
            <person name="Nascimento L."/>
            <person name="Zutavern T."/>
            <person name="O'Shaughnessy A."/>
            <person name="Dike S."/>
            <person name="Dedhia N."/>
            <person name="Preston R."/>
            <person name="Balija V."/>
            <person name="McCombie W.R."/>
            <person name="Chow T."/>
            <person name="Chen H."/>
            <person name="Chung M."/>
            <person name="Chen C."/>
            <person name="Shaw J."/>
            <person name="Wu H."/>
            <person name="Hsiao K."/>
            <person name="Chao Y."/>
            <person name="Chu M."/>
            <person name="Cheng C."/>
            <person name="Hour A."/>
            <person name="Lee P."/>
            <person name="Lin S."/>
            <person name="Lin Y."/>
            <person name="Liou J."/>
            <person name="Liu S."/>
            <person name="Hsing Y."/>
            <person name="Raghuvanshi S."/>
            <person name="Mohanty A."/>
            <person name="Bharti A.K."/>
            <person name="Gaur A."/>
            <person name="Gupta V."/>
            <person name="Kumar D."/>
            <person name="Ravi V."/>
            <person name="Vij S."/>
            <person name="Kapur A."/>
            <person name="Khurana P."/>
            <person name="Khurana P."/>
            <person name="Khurana J.P."/>
            <person name="Tyagi A.K."/>
            <person name="Gaikwad K."/>
            <person name="Singh A."/>
            <person name="Dalal V."/>
            <person name="Srivastava S."/>
            <person name="Dixit A."/>
            <person name="Pal A.K."/>
            <person name="Ghazi I.A."/>
            <person name="Yadav M."/>
            <person name="Pandit A."/>
            <person name="Bhargava A."/>
            <person name="Sureshbabu K."/>
            <person name="Batra K."/>
            <person name="Sharma T.R."/>
            <person name="Mohapatra T."/>
            <person name="Singh N.K."/>
            <person name="Messing J."/>
            <person name="Nelson A.B."/>
            <person name="Fuks G."/>
            <person name="Kavchok S."/>
            <person name="Keizer G."/>
            <person name="Linton E."/>
            <person name="Llaca V."/>
            <person name="Song R."/>
            <person name="Tanyolac B."/>
            <person name="Young S."/>
            <person name="Ho-Il K."/>
            <person name="Hahn J.H."/>
            <person name="Sangsakoo G."/>
            <person name="Vanavichit A."/>
            <person name="de Mattos Luiz.A.T."/>
            <person name="Zimmer P.D."/>
            <person name="Malone G."/>
            <person name="Dellagostin O."/>
            <person name="de Oliveira A.C."/>
            <person name="Bevan M."/>
            <person name="Bancroft I."/>
            <person name="Minx P."/>
            <person name="Cordum H."/>
            <person name="Wilson R."/>
            <person name="Cheng Z."/>
            <person name="Jin W."/>
            <person name="Jiang J."/>
            <person name="Leong S.A."/>
            <person name="Iwama H."/>
            <person name="Gojobori T."/>
            <person name="Itoh T."/>
            <person name="Niimura Y."/>
            <person name="Fujii Y."/>
            <person name="Habara T."/>
            <person name="Sakai H."/>
            <person name="Sato Y."/>
            <person name="Wilson G."/>
            <person name="Kumar K."/>
            <person name="McCouch S."/>
            <person name="Juretic N."/>
            <person name="Hoen D."/>
            <person name="Wright S."/>
            <person name="Bruskiewich R."/>
            <person name="Bureau T."/>
            <person name="Miyao A."/>
            <person name="Hirochika H."/>
            <person name="Nishikawa T."/>
            <person name="Kadowaki K."/>
            <person name="Sugiura M."/>
            <person name="Burr B."/>
            <person name="Sasaki T."/>
        </authorList>
    </citation>
    <scope>NUCLEOTIDE SEQUENCE [LARGE SCALE GENOMIC DNA]</scope>
    <source>
        <strain evidence="2">cv. Nipponbare</strain>
    </source>
</reference>
<reference evidence="1 2" key="3">
    <citation type="journal article" date="2013" name="Rice">
        <title>Improvement of the Oryza sativa Nipponbare reference genome using next generation sequence and optical map data.</title>
        <authorList>
            <person name="Kawahara Y."/>
            <person name="de la Bastide M."/>
            <person name="Hamilton J.P."/>
            <person name="Kanamori H."/>
            <person name="McCombie W.R."/>
            <person name="Ouyang S."/>
            <person name="Schwartz D.C."/>
            <person name="Tanaka T."/>
            <person name="Wu J."/>
            <person name="Zhou S."/>
            <person name="Childs K.L."/>
            <person name="Davidson R.M."/>
            <person name="Lin H."/>
            <person name="Quesada-Ocampo L."/>
            <person name="Vaillancourt B."/>
            <person name="Sakai H."/>
            <person name="Lee S.S."/>
            <person name="Kim J."/>
            <person name="Numa H."/>
            <person name="Itoh T."/>
            <person name="Buell C.R."/>
            <person name="Matsumoto T."/>
        </authorList>
    </citation>
    <scope>NUCLEOTIDE SEQUENCE [LARGE SCALE GENOMIC DNA]</scope>
    <source>
        <strain evidence="2">cv. Nipponbare</strain>
    </source>
</reference>
<accession>A0A0P0XXX1</accession>
<dbReference type="FunCoup" id="A0A0P0XXX1">
    <property type="interactions" value="331"/>
</dbReference>
<protein>
    <submittedName>
        <fullName evidence="1">Os11g0107850 protein</fullName>
    </submittedName>
</protein>
<organism evidence="1 2">
    <name type="scientific">Oryza sativa subsp. japonica</name>
    <name type="common">Rice</name>
    <dbReference type="NCBI Taxonomy" id="39947"/>
    <lineage>
        <taxon>Eukaryota</taxon>
        <taxon>Viridiplantae</taxon>
        <taxon>Streptophyta</taxon>
        <taxon>Embryophyta</taxon>
        <taxon>Tracheophyta</taxon>
        <taxon>Spermatophyta</taxon>
        <taxon>Magnoliopsida</taxon>
        <taxon>Liliopsida</taxon>
        <taxon>Poales</taxon>
        <taxon>Poaceae</taxon>
        <taxon>BOP clade</taxon>
        <taxon>Oryzoideae</taxon>
        <taxon>Oryzeae</taxon>
        <taxon>Oryzinae</taxon>
        <taxon>Oryza</taxon>
        <taxon>Oryza sativa</taxon>
    </lineage>
</organism>